<evidence type="ECO:0000313" key="5">
    <source>
        <dbReference type="EMBL" id="NUU61835.1"/>
    </source>
</evidence>
<gene>
    <name evidence="5" type="ORF">HPT30_15935</name>
</gene>
<dbReference type="Pfam" id="PF03358">
    <property type="entry name" value="FMN_red"/>
    <property type="match status" value="1"/>
</dbReference>
<keyword evidence="6" id="KW-1185">Reference proteome</keyword>
<sequence>MHIAVIVGNPKPFSKTYTISLRLAEAIAEYAEDASLHVTYDVIDLAPHAGSLLSWGDPAAAELNERIARAQAVVFASPTYKATYTGLLKLFADQLPPDALAGKLAIPLLVGAAPHHSLAVELHLRPLLVELGASCPTKGVYVIDSQLDDFGTIAKEWVSQNDKWLLNWV</sequence>
<proteinExistence type="predicted"/>
<evidence type="ECO:0000313" key="6">
    <source>
        <dbReference type="Proteomes" id="UP000564806"/>
    </source>
</evidence>
<keyword evidence="1" id="KW-0285">Flavoprotein</keyword>
<dbReference type="Gene3D" id="3.40.50.360">
    <property type="match status" value="1"/>
</dbReference>
<name>A0A850ELE6_9BACL</name>
<evidence type="ECO:0000259" key="4">
    <source>
        <dbReference type="Pfam" id="PF03358"/>
    </source>
</evidence>
<reference evidence="5" key="1">
    <citation type="submission" date="2020-06" db="EMBL/GenBank/DDBJ databases">
        <title>Paenibacillus sp. nov., isolated from soil.</title>
        <authorList>
            <person name="Seo Y.L."/>
        </authorList>
    </citation>
    <scope>NUCLEOTIDE SEQUENCE [LARGE SCALE GENOMIC DNA]</scope>
    <source>
        <strain evidence="5">JW14</strain>
    </source>
</reference>
<dbReference type="InterPro" id="IPR029039">
    <property type="entry name" value="Flavoprotein-like_sf"/>
</dbReference>
<protein>
    <submittedName>
        <fullName evidence="5">NAD(P)H-dependent oxidoreductase</fullName>
    </submittedName>
</protein>
<dbReference type="PANTHER" id="PTHR43408">
    <property type="entry name" value="FMN REDUCTASE (NADPH)"/>
    <property type="match status" value="1"/>
</dbReference>
<dbReference type="AlphaFoldDB" id="A0A850ELE6"/>
<keyword evidence="2" id="KW-0288">FMN</keyword>
<evidence type="ECO:0000256" key="1">
    <source>
        <dbReference type="ARBA" id="ARBA00022630"/>
    </source>
</evidence>
<keyword evidence="3" id="KW-0560">Oxidoreductase</keyword>
<dbReference type="Proteomes" id="UP000564806">
    <property type="component" value="Unassembled WGS sequence"/>
</dbReference>
<dbReference type="InterPro" id="IPR051814">
    <property type="entry name" value="NAD(P)H-dep_FMN_reductase"/>
</dbReference>
<dbReference type="PANTHER" id="PTHR43408:SF1">
    <property type="entry name" value="FMN REDUCTASE (NADPH)"/>
    <property type="match status" value="1"/>
</dbReference>
<evidence type="ECO:0000256" key="3">
    <source>
        <dbReference type="ARBA" id="ARBA00023002"/>
    </source>
</evidence>
<evidence type="ECO:0000256" key="2">
    <source>
        <dbReference type="ARBA" id="ARBA00022643"/>
    </source>
</evidence>
<dbReference type="GO" id="GO:0016491">
    <property type="term" value="F:oxidoreductase activity"/>
    <property type="evidence" value="ECO:0007669"/>
    <property type="project" value="UniProtKB-KW"/>
</dbReference>
<dbReference type="EMBL" id="JABWCS010000211">
    <property type="protein sequence ID" value="NUU61835.1"/>
    <property type="molecule type" value="Genomic_DNA"/>
</dbReference>
<dbReference type="InterPro" id="IPR005025">
    <property type="entry name" value="FMN_Rdtase-like_dom"/>
</dbReference>
<dbReference type="RefSeq" id="WP_175372333.1">
    <property type="nucleotide sequence ID" value="NZ_JABWCS010000211.1"/>
</dbReference>
<comment type="caution">
    <text evidence="5">The sequence shown here is derived from an EMBL/GenBank/DDBJ whole genome shotgun (WGS) entry which is preliminary data.</text>
</comment>
<organism evidence="5 6">
    <name type="scientific">Paenibacillus agri</name>
    <dbReference type="NCBI Taxonomy" id="2744309"/>
    <lineage>
        <taxon>Bacteria</taxon>
        <taxon>Bacillati</taxon>
        <taxon>Bacillota</taxon>
        <taxon>Bacilli</taxon>
        <taxon>Bacillales</taxon>
        <taxon>Paenibacillaceae</taxon>
        <taxon>Paenibacillus</taxon>
    </lineage>
</organism>
<dbReference type="SUPFAM" id="SSF52218">
    <property type="entry name" value="Flavoproteins"/>
    <property type="match status" value="1"/>
</dbReference>
<feature type="domain" description="NADPH-dependent FMN reductase-like" evidence="4">
    <location>
        <begin position="1"/>
        <end position="146"/>
    </location>
</feature>
<accession>A0A850ELE6</accession>